<gene>
    <name evidence="2" type="ORF">PANDA_014151</name>
</gene>
<dbReference type="EMBL" id="GL193182">
    <property type="protein sequence ID" value="EFB23072.1"/>
    <property type="molecule type" value="Genomic_DNA"/>
</dbReference>
<reference evidence="2" key="1">
    <citation type="journal article" date="2010" name="Nature">
        <title>The sequence and de novo assembly of the giant panda genome.</title>
        <authorList>
            <person name="Li R."/>
            <person name="Fan W."/>
            <person name="Tian G."/>
            <person name="Zhu H."/>
            <person name="He L."/>
            <person name="Cai J."/>
            <person name="Huang Q."/>
            <person name="Cai Q."/>
            <person name="Li B."/>
            <person name="Bai Y."/>
            <person name="Zhang Z."/>
            <person name="Zhang Y."/>
            <person name="Wang W."/>
            <person name="Li J."/>
            <person name="Wei F."/>
            <person name="Li H."/>
            <person name="Jian M."/>
            <person name="Li J."/>
            <person name="Zhang Z."/>
            <person name="Nielsen R."/>
            <person name="Li D."/>
            <person name="Gu W."/>
            <person name="Yang Z."/>
            <person name="Xuan Z."/>
            <person name="Ryder O.A."/>
            <person name="Leung F.C."/>
            <person name="Zhou Y."/>
            <person name="Cao J."/>
            <person name="Sun X."/>
            <person name="Fu Y."/>
            <person name="Fang X."/>
            <person name="Guo X."/>
            <person name="Wang B."/>
            <person name="Hou R."/>
            <person name="Shen F."/>
            <person name="Mu B."/>
            <person name="Ni P."/>
            <person name="Lin R."/>
            <person name="Qian W."/>
            <person name="Wang G."/>
            <person name="Yu C."/>
            <person name="Nie W."/>
            <person name="Wang J."/>
            <person name="Wu Z."/>
            <person name="Liang H."/>
            <person name="Min J."/>
            <person name="Wu Q."/>
            <person name="Cheng S."/>
            <person name="Ruan J."/>
            <person name="Wang M."/>
            <person name="Shi Z."/>
            <person name="Wen M."/>
            <person name="Liu B."/>
            <person name="Ren X."/>
            <person name="Zheng H."/>
            <person name="Dong D."/>
            <person name="Cook K."/>
            <person name="Shan G."/>
            <person name="Zhang H."/>
            <person name="Kosiol C."/>
            <person name="Xie X."/>
            <person name="Lu Z."/>
            <person name="Zheng H."/>
            <person name="Li Y."/>
            <person name="Steiner C.C."/>
            <person name="Lam T.T."/>
            <person name="Lin S."/>
            <person name="Zhang Q."/>
            <person name="Li G."/>
            <person name="Tian J."/>
            <person name="Gong T."/>
            <person name="Liu H."/>
            <person name="Zhang D."/>
            <person name="Fang L."/>
            <person name="Ye C."/>
            <person name="Zhang J."/>
            <person name="Hu W."/>
            <person name="Xu A."/>
            <person name="Ren Y."/>
            <person name="Zhang G."/>
            <person name="Bruford M.W."/>
            <person name="Li Q."/>
            <person name="Ma L."/>
            <person name="Guo Y."/>
            <person name="An N."/>
            <person name="Hu Y."/>
            <person name="Zheng Y."/>
            <person name="Shi Y."/>
            <person name="Li Z."/>
            <person name="Liu Q."/>
            <person name="Chen Y."/>
            <person name="Zhao J."/>
            <person name="Qu N."/>
            <person name="Zhao S."/>
            <person name="Tian F."/>
            <person name="Wang X."/>
            <person name="Wang H."/>
            <person name="Xu L."/>
            <person name="Liu X."/>
            <person name="Vinar T."/>
            <person name="Wang Y."/>
            <person name="Lam T.W."/>
            <person name="Yiu S.M."/>
            <person name="Liu S."/>
            <person name="Zhang H."/>
            <person name="Li D."/>
            <person name="Huang Y."/>
            <person name="Wang X."/>
            <person name="Yang G."/>
            <person name="Jiang Z."/>
            <person name="Wang J."/>
            <person name="Qin N."/>
            <person name="Li L."/>
            <person name="Li J."/>
            <person name="Bolund L."/>
            <person name="Kristiansen K."/>
            <person name="Wong G.K."/>
            <person name="Olson M."/>
            <person name="Zhang X."/>
            <person name="Li S."/>
            <person name="Yang H."/>
            <person name="Wang J."/>
            <person name="Wang J."/>
        </authorList>
    </citation>
    <scope>NUCLEOTIDE SEQUENCE [LARGE SCALE GENOMIC DNA]</scope>
</reference>
<protein>
    <submittedName>
        <fullName evidence="2">Uncharacterized protein</fullName>
    </submittedName>
</protein>
<feature type="compositionally biased region" description="Basic and acidic residues" evidence="1">
    <location>
        <begin position="295"/>
        <end position="306"/>
    </location>
</feature>
<feature type="region of interest" description="Disordered" evidence="1">
    <location>
        <begin position="248"/>
        <end position="377"/>
    </location>
</feature>
<evidence type="ECO:0000256" key="1">
    <source>
        <dbReference type="SAM" id="MobiDB-lite"/>
    </source>
</evidence>
<evidence type="ECO:0000313" key="2">
    <source>
        <dbReference type="EMBL" id="EFB23072.1"/>
    </source>
</evidence>
<proteinExistence type="predicted"/>
<sequence>MASRLEANKHNGNGPYLVTMDTADIKDSYLWYSSATTNTKSHMLLGPDCGHKCLLHIHDIHTTAEAAEPPHRKQYVSLPQCIKEGAVDCWDRDLPLCLIWLNSFRKSTEMLCSEKLTARQNLNFPDRKGERIWGRFSESFCRTTSASGHIRSKHTGDTVFFLCELCLNSKVVPGLKWTAARRLHRVRSSCLPPPPLPLPPPLLPPPQPLRLRRPKCAQHLTGDRAIGLGNEAGWARAGVLRGLLLLRLPPLPPSTPDVQRLPKREKRGGGGGEGGAAGGGGSGGWVPEVEVAVEVESKKEKEREKTNSALGSRKAKGGWGDSAGIELGTERKQRTEQGTAPPRVAGAGGSGTGESEGDGLLAPASCTKRALPGLEVF</sequence>
<organism evidence="2">
    <name type="scientific">Ailuropoda melanoleuca</name>
    <name type="common">Giant panda</name>
    <dbReference type="NCBI Taxonomy" id="9646"/>
    <lineage>
        <taxon>Eukaryota</taxon>
        <taxon>Metazoa</taxon>
        <taxon>Chordata</taxon>
        <taxon>Craniata</taxon>
        <taxon>Vertebrata</taxon>
        <taxon>Euteleostomi</taxon>
        <taxon>Mammalia</taxon>
        <taxon>Eutheria</taxon>
        <taxon>Laurasiatheria</taxon>
        <taxon>Carnivora</taxon>
        <taxon>Caniformia</taxon>
        <taxon>Ursidae</taxon>
        <taxon>Ailuropoda</taxon>
    </lineage>
</organism>
<accession>D2HQH6</accession>
<name>D2HQH6_AILME</name>
<dbReference type="AlphaFoldDB" id="D2HQH6"/>
<feature type="compositionally biased region" description="Gly residues" evidence="1">
    <location>
        <begin position="269"/>
        <end position="284"/>
    </location>
</feature>
<dbReference type="InParanoid" id="D2HQH6"/>